<dbReference type="SUPFAM" id="SSF56925">
    <property type="entry name" value="OMPA-like"/>
    <property type="match status" value="1"/>
</dbReference>
<accession>A0A514CJP3</accession>
<name>A0A514CJP3_9BACT</name>
<dbReference type="EMBL" id="CP041253">
    <property type="protein sequence ID" value="QDH80045.1"/>
    <property type="molecule type" value="Genomic_DNA"/>
</dbReference>
<dbReference type="InterPro" id="IPR011250">
    <property type="entry name" value="OMP/PagP_B-barrel"/>
</dbReference>
<sequence>MKKLLLVFSVFLISYGLQAQEIGVRFGEGANNVAIDGIFSVGEFSRVHGDISFGNGVGLDLLYDFLYRPFPDAEGLDWYVGVGPSFYFNDPFFFGVSGEIGLEYHFDFPLAVGLDWRPTLWIVDETDFNANYFGLNVRYVIGR</sequence>
<keyword evidence="3" id="KW-1185">Reference proteome</keyword>
<protein>
    <submittedName>
        <fullName evidence="2">Outer membrane insertion C-signal</fullName>
    </submittedName>
</protein>
<evidence type="ECO:0000256" key="1">
    <source>
        <dbReference type="SAM" id="SignalP"/>
    </source>
</evidence>
<proteinExistence type="predicted"/>
<feature type="signal peptide" evidence="1">
    <location>
        <begin position="1"/>
        <end position="19"/>
    </location>
</feature>
<gene>
    <name evidence="2" type="ORF">FKX85_13795</name>
</gene>
<evidence type="ECO:0000313" key="3">
    <source>
        <dbReference type="Proteomes" id="UP000316614"/>
    </source>
</evidence>
<dbReference type="AlphaFoldDB" id="A0A514CJP3"/>
<evidence type="ECO:0000313" key="2">
    <source>
        <dbReference type="EMBL" id="QDH80045.1"/>
    </source>
</evidence>
<organism evidence="2 3">
    <name type="scientific">Echinicola soli</name>
    <dbReference type="NCBI Taxonomy" id="2591634"/>
    <lineage>
        <taxon>Bacteria</taxon>
        <taxon>Pseudomonadati</taxon>
        <taxon>Bacteroidota</taxon>
        <taxon>Cytophagia</taxon>
        <taxon>Cytophagales</taxon>
        <taxon>Cyclobacteriaceae</taxon>
        <taxon>Echinicola</taxon>
    </lineage>
</organism>
<dbReference type="OrthoDB" id="978645at2"/>
<feature type="chain" id="PRO_5021979732" evidence="1">
    <location>
        <begin position="20"/>
        <end position="143"/>
    </location>
</feature>
<reference evidence="2 3" key="1">
    <citation type="submission" date="2019-06" db="EMBL/GenBank/DDBJ databases">
        <title>Echinicola alkalisoli sp. nov. isolated from saline soil.</title>
        <authorList>
            <person name="Sun J.-Q."/>
            <person name="Xu L."/>
        </authorList>
    </citation>
    <scope>NUCLEOTIDE SEQUENCE [LARGE SCALE GENOMIC DNA]</scope>
    <source>
        <strain evidence="2 3">LN3S3</strain>
    </source>
</reference>
<dbReference type="RefSeq" id="WP_141615282.1">
    <property type="nucleotide sequence ID" value="NZ_CP041253.1"/>
</dbReference>
<dbReference type="KEGG" id="echi:FKX85_13795"/>
<dbReference type="Proteomes" id="UP000316614">
    <property type="component" value="Chromosome"/>
</dbReference>
<keyword evidence="1" id="KW-0732">Signal</keyword>